<name>A0A6J4PHK9_9ACTN</name>
<feature type="non-terminal residue" evidence="2">
    <location>
        <position position="1"/>
    </location>
</feature>
<organism evidence="2">
    <name type="scientific">uncultured Rubrobacteraceae bacterium</name>
    <dbReference type="NCBI Taxonomy" id="349277"/>
    <lineage>
        <taxon>Bacteria</taxon>
        <taxon>Bacillati</taxon>
        <taxon>Actinomycetota</taxon>
        <taxon>Rubrobacteria</taxon>
        <taxon>Rubrobacterales</taxon>
        <taxon>Rubrobacteraceae</taxon>
        <taxon>environmental samples</taxon>
    </lineage>
</organism>
<feature type="non-terminal residue" evidence="2">
    <location>
        <position position="104"/>
    </location>
</feature>
<accession>A0A6J4PHK9</accession>
<feature type="compositionally biased region" description="Basic residues" evidence="1">
    <location>
        <begin position="41"/>
        <end position="57"/>
    </location>
</feature>
<feature type="compositionally biased region" description="Basic and acidic residues" evidence="1">
    <location>
        <begin position="1"/>
        <end position="40"/>
    </location>
</feature>
<gene>
    <name evidence="2" type="ORF">AVDCRST_MAG03-1877</name>
</gene>
<dbReference type="EMBL" id="CADCUT010000117">
    <property type="protein sequence ID" value="CAA9411166.1"/>
    <property type="molecule type" value="Genomic_DNA"/>
</dbReference>
<feature type="region of interest" description="Disordered" evidence="1">
    <location>
        <begin position="1"/>
        <end position="70"/>
    </location>
</feature>
<evidence type="ECO:0000256" key="1">
    <source>
        <dbReference type="SAM" id="MobiDB-lite"/>
    </source>
</evidence>
<sequence>EPGRRQGRKLERGGQEGRPRHGREGREERASRARHLDGHQRGRAGRGIRERRVRGARGLRGGDGGHRERHAEASLLRHLRRRGVRGGPDVRWDHPYLRREGRLV</sequence>
<reference evidence="2" key="1">
    <citation type="submission" date="2020-02" db="EMBL/GenBank/DDBJ databases">
        <authorList>
            <person name="Meier V. D."/>
        </authorList>
    </citation>
    <scope>NUCLEOTIDE SEQUENCE</scope>
    <source>
        <strain evidence="2">AVDCRST_MAG03</strain>
    </source>
</reference>
<dbReference type="AlphaFoldDB" id="A0A6J4PHK9"/>
<proteinExistence type="predicted"/>
<evidence type="ECO:0000313" key="2">
    <source>
        <dbReference type="EMBL" id="CAA9411166.1"/>
    </source>
</evidence>
<protein>
    <submittedName>
        <fullName evidence="2">Xanthine and CO dehydrogenases maturation factor, XdhC/CoxF family</fullName>
    </submittedName>
</protein>